<keyword evidence="1" id="KW-1133">Transmembrane helix</keyword>
<feature type="transmembrane region" description="Helical" evidence="1">
    <location>
        <begin position="72"/>
        <end position="94"/>
    </location>
</feature>
<protein>
    <submittedName>
        <fullName evidence="2">Uncharacterized protein</fullName>
    </submittedName>
</protein>
<evidence type="ECO:0000313" key="3">
    <source>
        <dbReference type="Proteomes" id="UP000091820"/>
    </source>
</evidence>
<name>A0A1A9W0W0_9MUSC</name>
<proteinExistence type="predicted"/>
<dbReference type="EnsemblMetazoa" id="GBRI002295-RA">
    <property type="protein sequence ID" value="GBRI002295-PA"/>
    <property type="gene ID" value="GBRI002295"/>
</dbReference>
<dbReference type="Proteomes" id="UP000091820">
    <property type="component" value="Unassembled WGS sequence"/>
</dbReference>
<evidence type="ECO:0000256" key="1">
    <source>
        <dbReference type="SAM" id="Phobius"/>
    </source>
</evidence>
<dbReference type="AlphaFoldDB" id="A0A1A9W0W0"/>
<organism evidence="2 3">
    <name type="scientific">Glossina brevipalpis</name>
    <dbReference type="NCBI Taxonomy" id="37001"/>
    <lineage>
        <taxon>Eukaryota</taxon>
        <taxon>Metazoa</taxon>
        <taxon>Ecdysozoa</taxon>
        <taxon>Arthropoda</taxon>
        <taxon>Hexapoda</taxon>
        <taxon>Insecta</taxon>
        <taxon>Pterygota</taxon>
        <taxon>Neoptera</taxon>
        <taxon>Endopterygota</taxon>
        <taxon>Diptera</taxon>
        <taxon>Brachycera</taxon>
        <taxon>Muscomorpha</taxon>
        <taxon>Hippoboscoidea</taxon>
        <taxon>Glossinidae</taxon>
        <taxon>Glossina</taxon>
    </lineage>
</organism>
<reference evidence="3" key="1">
    <citation type="submission" date="2014-03" db="EMBL/GenBank/DDBJ databases">
        <authorList>
            <person name="Aksoy S."/>
            <person name="Warren W."/>
            <person name="Wilson R.K."/>
        </authorList>
    </citation>
    <scope>NUCLEOTIDE SEQUENCE [LARGE SCALE GENOMIC DNA]</scope>
    <source>
        <strain evidence="3">IAEA</strain>
    </source>
</reference>
<keyword evidence="3" id="KW-1185">Reference proteome</keyword>
<reference evidence="2" key="2">
    <citation type="submission" date="2020-05" db="UniProtKB">
        <authorList>
            <consortium name="EnsemblMetazoa"/>
        </authorList>
    </citation>
    <scope>IDENTIFICATION</scope>
    <source>
        <strain evidence="2">IAEA</strain>
    </source>
</reference>
<evidence type="ECO:0000313" key="2">
    <source>
        <dbReference type="EnsemblMetazoa" id="GBRI002295-PA"/>
    </source>
</evidence>
<sequence length="104" mass="12117">MFLKDKTIFFRLKEKAGWIGSDIKSDPNIYKSFENAYHKKWRHNEPSIYQIFQSKLIKVIKKLPLPTSSPLYFSHLSLSATVLITILPMTFLMASQPAMTFKAY</sequence>
<keyword evidence="1" id="KW-0472">Membrane</keyword>
<keyword evidence="1" id="KW-0812">Transmembrane</keyword>
<dbReference type="VEuPathDB" id="VectorBase:GBRI002295"/>
<accession>A0A1A9W0W0</accession>